<dbReference type="AlphaFoldDB" id="A0ABD1VMV3"/>
<reference evidence="3" key="1">
    <citation type="submission" date="2024-07" db="EMBL/GenBank/DDBJ databases">
        <title>Two chromosome-level genome assemblies of Korean endemic species Abeliophyllum distichum and Forsythia ovata (Oleaceae).</title>
        <authorList>
            <person name="Jang H."/>
        </authorList>
    </citation>
    <scope>NUCLEOTIDE SEQUENCE [LARGE SCALE GENOMIC DNA]</scope>
</reference>
<protein>
    <submittedName>
        <fullName evidence="2">Uncharacterized protein</fullName>
    </submittedName>
</protein>
<evidence type="ECO:0000313" key="2">
    <source>
        <dbReference type="EMBL" id="KAL2538681.1"/>
    </source>
</evidence>
<comment type="caution">
    <text evidence="2">The sequence shown here is derived from an EMBL/GenBank/DDBJ whole genome shotgun (WGS) entry which is preliminary data.</text>
</comment>
<dbReference type="EMBL" id="JBFOLJ010000005">
    <property type="protein sequence ID" value="KAL2538681.1"/>
    <property type="molecule type" value="Genomic_DNA"/>
</dbReference>
<feature type="compositionally biased region" description="Basic and acidic residues" evidence="1">
    <location>
        <begin position="89"/>
        <end position="103"/>
    </location>
</feature>
<dbReference type="Proteomes" id="UP001604277">
    <property type="component" value="Unassembled WGS sequence"/>
</dbReference>
<feature type="compositionally biased region" description="Basic residues" evidence="1">
    <location>
        <begin position="113"/>
        <end position="123"/>
    </location>
</feature>
<proteinExistence type="predicted"/>
<accession>A0ABD1VMV3</accession>
<keyword evidence="3" id="KW-1185">Reference proteome</keyword>
<feature type="region of interest" description="Disordered" evidence="1">
    <location>
        <begin position="69"/>
        <end position="123"/>
    </location>
</feature>
<organism evidence="2 3">
    <name type="scientific">Forsythia ovata</name>
    <dbReference type="NCBI Taxonomy" id="205694"/>
    <lineage>
        <taxon>Eukaryota</taxon>
        <taxon>Viridiplantae</taxon>
        <taxon>Streptophyta</taxon>
        <taxon>Embryophyta</taxon>
        <taxon>Tracheophyta</taxon>
        <taxon>Spermatophyta</taxon>
        <taxon>Magnoliopsida</taxon>
        <taxon>eudicotyledons</taxon>
        <taxon>Gunneridae</taxon>
        <taxon>Pentapetalae</taxon>
        <taxon>asterids</taxon>
        <taxon>lamiids</taxon>
        <taxon>Lamiales</taxon>
        <taxon>Oleaceae</taxon>
        <taxon>Forsythieae</taxon>
        <taxon>Forsythia</taxon>
    </lineage>
</organism>
<evidence type="ECO:0000256" key="1">
    <source>
        <dbReference type="SAM" id="MobiDB-lite"/>
    </source>
</evidence>
<name>A0ABD1VMV3_9LAMI</name>
<sequence>MIERYNFITEVDSTKVQWRLNVRVVRVCEVPCFDNKAEMSSLEIVFVDAHESDVQSRLEQNDIVELKDSVSDSEVSIPNKTPTKRSYVSKRDVCESENEKLDGEPATQMSSNKIRKVVKQKNE</sequence>
<gene>
    <name evidence="2" type="ORF">Fot_20072</name>
</gene>
<feature type="compositionally biased region" description="Polar residues" evidence="1">
    <location>
        <begin position="72"/>
        <end position="86"/>
    </location>
</feature>
<evidence type="ECO:0000313" key="3">
    <source>
        <dbReference type="Proteomes" id="UP001604277"/>
    </source>
</evidence>